<name>A0A8J3FX36_9PSEU</name>
<keyword evidence="4 6" id="KW-1133">Transmembrane helix</keyword>
<evidence type="ECO:0000256" key="1">
    <source>
        <dbReference type="ARBA" id="ARBA00004651"/>
    </source>
</evidence>
<dbReference type="GO" id="GO:0005886">
    <property type="term" value="C:plasma membrane"/>
    <property type="evidence" value="ECO:0007669"/>
    <property type="project" value="UniProtKB-SubCell"/>
</dbReference>
<keyword evidence="5 6" id="KW-0472">Membrane</keyword>
<dbReference type="RefSeq" id="WP_189061981.1">
    <property type="nucleotide sequence ID" value="NZ_BMMK01000058.1"/>
</dbReference>
<protein>
    <recommendedName>
        <fullName evidence="7">RDD domain-containing protein</fullName>
    </recommendedName>
</protein>
<dbReference type="InterPro" id="IPR010432">
    <property type="entry name" value="RDD"/>
</dbReference>
<feature type="transmembrane region" description="Helical" evidence="6">
    <location>
        <begin position="70"/>
        <end position="90"/>
    </location>
</feature>
<organism evidence="8 9">
    <name type="scientific">Longimycelium tulufanense</name>
    <dbReference type="NCBI Taxonomy" id="907463"/>
    <lineage>
        <taxon>Bacteria</taxon>
        <taxon>Bacillati</taxon>
        <taxon>Actinomycetota</taxon>
        <taxon>Actinomycetes</taxon>
        <taxon>Pseudonocardiales</taxon>
        <taxon>Pseudonocardiaceae</taxon>
        <taxon>Longimycelium</taxon>
    </lineage>
</organism>
<evidence type="ECO:0000313" key="8">
    <source>
        <dbReference type="EMBL" id="GGM82984.1"/>
    </source>
</evidence>
<evidence type="ECO:0000256" key="4">
    <source>
        <dbReference type="ARBA" id="ARBA00022989"/>
    </source>
</evidence>
<dbReference type="PANTHER" id="PTHR36115:SF4">
    <property type="entry name" value="MEMBRANE PROTEIN"/>
    <property type="match status" value="1"/>
</dbReference>
<evidence type="ECO:0000259" key="7">
    <source>
        <dbReference type="Pfam" id="PF06271"/>
    </source>
</evidence>
<sequence>MPGAYPQQPGQGLPTEYGYTPYGTHPGMPGGLRVASMGNRFVARLVDGLIVGIPAMIVGFLLAGAIARSGGFLVSYLVLMLVFIGCYVVYDALMTGSQGATVGKKVAGIRVIRVDGSPMDTGAGFTRAGILMGAGVIPFLGGLVNLVMVLSPLFDGSGRNQGFHDKAAHTLVVSAQ</sequence>
<evidence type="ECO:0000313" key="9">
    <source>
        <dbReference type="Proteomes" id="UP000637578"/>
    </source>
</evidence>
<keyword evidence="2" id="KW-1003">Cell membrane</keyword>
<evidence type="ECO:0000256" key="3">
    <source>
        <dbReference type="ARBA" id="ARBA00022692"/>
    </source>
</evidence>
<feature type="transmembrane region" description="Helical" evidence="6">
    <location>
        <begin position="128"/>
        <end position="150"/>
    </location>
</feature>
<feature type="domain" description="RDD" evidence="7">
    <location>
        <begin position="34"/>
        <end position="168"/>
    </location>
</feature>
<comment type="caution">
    <text evidence="8">The sequence shown here is derived from an EMBL/GenBank/DDBJ whole genome shotgun (WGS) entry which is preliminary data.</text>
</comment>
<comment type="subcellular location">
    <subcellularLocation>
        <location evidence="1">Cell membrane</location>
        <topology evidence="1">Multi-pass membrane protein</topology>
    </subcellularLocation>
</comment>
<dbReference type="EMBL" id="BMMK01000058">
    <property type="protein sequence ID" value="GGM82984.1"/>
    <property type="molecule type" value="Genomic_DNA"/>
</dbReference>
<evidence type="ECO:0000256" key="2">
    <source>
        <dbReference type="ARBA" id="ARBA00022475"/>
    </source>
</evidence>
<reference evidence="8" key="2">
    <citation type="submission" date="2020-09" db="EMBL/GenBank/DDBJ databases">
        <authorList>
            <person name="Sun Q."/>
            <person name="Zhou Y."/>
        </authorList>
    </citation>
    <scope>NUCLEOTIDE SEQUENCE</scope>
    <source>
        <strain evidence="8">CGMCC 4.5737</strain>
    </source>
</reference>
<dbReference type="AlphaFoldDB" id="A0A8J3FX36"/>
<feature type="transmembrane region" description="Helical" evidence="6">
    <location>
        <begin position="41"/>
        <end position="63"/>
    </location>
</feature>
<dbReference type="PANTHER" id="PTHR36115">
    <property type="entry name" value="PROLINE-RICH ANTIGEN HOMOLOG-RELATED"/>
    <property type="match status" value="1"/>
</dbReference>
<keyword evidence="9" id="KW-1185">Reference proteome</keyword>
<dbReference type="Pfam" id="PF06271">
    <property type="entry name" value="RDD"/>
    <property type="match status" value="1"/>
</dbReference>
<gene>
    <name evidence="8" type="ORF">GCM10012275_61940</name>
</gene>
<dbReference type="InterPro" id="IPR051791">
    <property type="entry name" value="Pra-immunoreactive"/>
</dbReference>
<dbReference type="Proteomes" id="UP000637578">
    <property type="component" value="Unassembled WGS sequence"/>
</dbReference>
<evidence type="ECO:0000256" key="5">
    <source>
        <dbReference type="ARBA" id="ARBA00023136"/>
    </source>
</evidence>
<reference evidence="8" key="1">
    <citation type="journal article" date="2014" name="Int. J. Syst. Evol. Microbiol.">
        <title>Complete genome sequence of Corynebacterium casei LMG S-19264T (=DSM 44701T), isolated from a smear-ripened cheese.</title>
        <authorList>
            <consortium name="US DOE Joint Genome Institute (JGI-PGF)"/>
            <person name="Walter F."/>
            <person name="Albersmeier A."/>
            <person name="Kalinowski J."/>
            <person name="Ruckert C."/>
        </authorList>
    </citation>
    <scope>NUCLEOTIDE SEQUENCE</scope>
    <source>
        <strain evidence="8">CGMCC 4.5737</strain>
    </source>
</reference>
<keyword evidence="3 6" id="KW-0812">Transmembrane</keyword>
<proteinExistence type="predicted"/>
<evidence type="ECO:0000256" key="6">
    <source>
        <dbReference type="SAM" id="Phobius"/>
    </source>
</evidence>
<accession>A0A8J3FX36</accession>